<keyword evidence="2" id="KW-1185">Reference proteome</keyword>
<accession>A0A918TE45</accession>
<dbReference type="AlphaFoldDB" id="A0A918TE45"/>
<dbReference type="Proteomes" id="UP000644507">
    <property type="component" value="Unassembled WGS sequence"/>
</dbReference>
<evidence type="ECO:0000313" key="1">
    <source>
        <dbReference type="EMBL" id="GHC44290.1"/>
    </source>
</evidence>
<dbReference type="RefSeq" id="WP_189567376.1">
    <property type="nucleotide sequence ID" value="NZ_BMXI01000002.1"/>
</dbReference>
<reference evidence="1" key="2">
    <citation type="submission" date="2020-09" db="EMBL/GenBank/DDBJ databases">
        <authorList>
            <person name="Sun Q."/>
            <person name="Kim S."/>
        </authorList>
    </citation>
    <scope>NUCLEOTIDE SEQUENCE</scope>
    <source>
        <strain evidence="1">KCTC 12988</strain>
    </source>
</reference>
<sequence length="308" mass="32889">MVNAHVPLSSLFEECDPVTTSLSALQTSSDQIVSKTFTNLEETATWTHHVAGAAGFNLGLACLEIRTFTQTDGTSLIFGREQKARTALGVDLSALIEGILEIDLMSNWESDLTLDTDLLEGGNYVLRCTVIPDNSLIDISGLLANTQISIAGSVTDTNGVGGVNIHLLDLVDISLLAESEALDIEIPFQATEDSSTIDINFDSDGLVNLGVLNSVSAPGGNGTQAVLKFADLAVISVNEPLEDLILSIEQSSEDSVELSWTGGSGVIDIEVSTDLNQWDTFEVNASSPITVPIVFNEDPKRFFRAVKR</sequence>
<reference evidence="1" key="1">
    <citation type="journal article" date="2014" name="Int. J. Syst. Evol. Microbiol.">
        <title>Complete genome sequence of Corynebacterium casei LMG S-19264T (=DSM 44701T), isolated from a smear-ripened cheese.</title>
        <authorList>
            <consortium name="US DOE Joint Genome Institute (JGI-PGF)"/>
            <person name="Walter F."/>
            <person name="Albersmeier A."/>
            <person name="Kalinowski J."/>
            <person name="Ruckert C."/>
        </authorList>
    </citation>
    <scope>NUCLEOTIDE SEQUENCE</scope>
    <source>
        <strain evidence="1">KCTC 12988</strain>
    </source>
</reference>
<name>A0A918TE45_9BACT</name>
<comment type="caution">
    <text evidence="1">The sequence shown here is derived from an EMBL/GenBank/DDBJ whole genome shotgun (WGS) entry which is preliminary data.</text>
</comment>
<gene>
    <name evidence="1" type="ORF">GCM10007100_06950</name>
</gene>
<dbReference type="EMBL" id="BMXI01000002">
    <property type="protein sequence ID" value="GHC44290.1"/>
    <property type="molecule type" value="Genomic_DNA"/>
</dbReference>
<evidence type="ECO:0000313" key="2">
    <source>
        <dbReference type="Proteomes" id="UP000644507"/>
    </source>
</evidence>
<proteinExistence type="predicted"/>
<organism evidence="1 2">
    <name type="scientific">Roseibacillus persicicus</name>
    <dbReference type="NCBI Taxonomy" id="454148"/>
    <lineage>
        <taxon>Bacteria</taxon>
        <taxon>Pseudomonadati</taxon>
        <taxon>Verrucomicrobiota</taxon>
        <taxon>Verrucomicrobiia</taxon>
        <taxon>Verrucomicrobiales</taxon>
        <taxon>Verrucomicrobiaceae</taxon>
        <taxon>Roseibacillus</taxon>
    </lineage>
</organism>
<protein>
    <submittedName>
        <fullName evidence="1">Uncharacterized protein</fullName>
    </submittedName>
</protein>